<accession>A0A0F8Y8A7</accession>
<comment type="caution">
    <text evidence="1">The sequence shown here is derived from an EMBL/GenBank/DDBJ whole genome shotgun (WGS) entry which is preliminary data.</text>
</comment>
<reference evidence="1" key="1">
    <citation type="journal article" date="2015" name="Nature">
        <title>Complex archaea that bridge the gap between prokaryotes and eukaryotes.</title>
        <authorList>
            <person name="Spang A."/>
            <person name="Saw J.H."/>
            <person name="Jorgensen S.L."/>
            <person name="Zaremba-Niedzwiedzka K."/>
            <person name="Martijn J."/>
            <person name="Lind A.E."/>
            <person name="van Eijk R."/>
            <person name="Schleper C."/>
            <person name="Guy L."/>
            <person name="Ettema T.J."/>
        </authorList>
    </citation>
    <scope>NUCLEOTIDE SEQUENCE</scope>
</reference>
<protein>
    <submittedName>
        <fullName evidence="1">Uncharacterized protein</fullName>
    </submittedName>
</protein>
<dbReference type="AlphaFoldDB" id="A0A0F8Y8A7"/>
<sequence>MTDYAEWLRGQCIYTKMARRSMRKHLERDYCEHCAAAEEFERLSCEDKLKDAVIEAVQAFVDEADREGLLIGCGENYPGEKEGKYGKGIRKALAALAQDPECEVHRYLMPDGKCTCEPASTGRAPND</sequence>
<proteinExistence type="predicted"/>
<gene>
    <name evidence="1" type="ORF">LCGC14_2929210</name>
</gene>
<name>A0A0F8Y8A7_9ZZZZ</name>
<dbReference type="EMBL" id="LAZR01058425">
    <property type="protein sequence ID" value="KKK69920.1"/>
    <property type="molecule type" value="Genomic_DNA"/>
</dbReference>
<organism evidence="1">
    <name type="scientific">marine sediment metagenome</name>
    <dbReference type="NCBI Taxonomy" id="412755"/>
    <lineage>
        <taxon>unclassified sequences</taxon>
        <taxon>metagenomes</taxon>
        <taxon>ecological metagenomes</taxon>
    </lineage>
</organism>
<evidence type="ECO:0000313" key="1">
    <source>
        <dbReference type="EMBL" id="KKK69920.1"/>
    </source>
</evidence>